<organism evidence="7 8">
    <name type="scientific">Panagrolaimus davidi</name>
    <dbReference type="NCBI Taxonomy" id="227884"/>
    <lineage>
        <taxon>Eukaryota</taxon>
        <taxon>Metazoa</taxon>
        <taxon>Ecdysozoa</taxon>
        <taxon>Nematoda</taxon>
        <taxon>Chromadorea</taxon>
        <taxon>Rhabditida</taxon>
        <taxon>Tylenchina</taxon>
        <taxon>Panagrolaimomorpha</taxon>
        <taxon>Panagrolaimoidea</taxon>
        <taxon>Panagrolaimidae</taxon>
        <taxon>Panagrolaimus</taxon>
    </lineage>
</organism>
<evidence type="ECO:0000313" key="8">
    <source>
        <dbReference type="WBParaSite" id="PDA_v2.g24157.t1"/>
    </source>
</evidence>
<keyword evidence="4" id="KW-0560">Oxidoreductase</keyword>
<dbReference type="InterPro" id="IPR016163">
    <property type="entry name" value="Ald_DH_C"/>
</dbReference>
<comment type="similarity">
    <text evidence="1">Belongs to the aldehyde dehydrogenase family.</text>
</comment>
<dbReference type="PROSITE" id="PS51450">
    <property type="entry name" value="LRR"/>
    <property type="match status" value="2"/>
</dbReference>
<evidence type="ECO:0000256" key="4">
    <source>
        <dbReference type="ARBA" id="ARBA00023002"/>
    </source>
</evidence>
<keyword evidence="5" id="KW-0812">Transmembrane</keyword>
<accession>A0A914Q0D7</accession>
<dbReference type="SUPFAM" id="SSF52058">
    <property type="entry name" value="L domain-like"/>
    <property type="match status" value="1"/>
</dbReference>
<evidence type="ECO:0000256" key="1">
    <source>
        <dbReference type="ARBA" id="ARBA00009986"/>
    </source>
</evidence>
<dbReference type="InterPro" id="IPR001611">
    <property type="entry name" value="Leu-rich_rpt"/>
</dbReference>
<protein>
    <submittedName>
        <fullName evidence="8">Aldehyde dehydrogenase domain-containing protein</fullName>
    </submittedName>
</protein>
<dbReference type="AlphaFoldDB" id="A0A914Q0D7"/>
<dbReference type="InterPro" id="IPR015590">
    <property type="entry name" value="Aldehyde_DH_dom"/>
</dbReference>
<dbReference type="InterPro" id="IPR003591">
    <property type="entry name" value="Leu-rich_rpt_typical-subtyp"/>
</dbReference>
<dbReference type="GO" id="GO:0004029">
    <property type="term" value="F:aldehyde dehydrogenase (NAD+) activity"/>
    <property type="evidence" value="ECO:0007669"/>
    <property type="project" value="TreeGrafter"/>
</dbReference>
<dbReference type="SUPFAM" id="SSF53720">
    <property type="entry name" value="ALDH-like"/>
    <property type="match status" value="1"/>
</dbReference>
<keyword evidence="5" id="KW-0472">Membrane</keyword>
<dbReference type="GO" id="GO:0006081">
    <property type="term" value="P:aldehyde metabolic process"/>
    <property type="evidence" value="ECO:0007669"/>
    <property type="project" value="InterPro"/>
</dbReference>
<evidence type="ECO:0000256" key="2">
    <source>
        <dbReference type="ARBA" id="ARBA00022614"/>
    </source>
</evidence>
<dbReference type="InterPro" id="IPR016162">
    <property type="entry name" value="Ald_DH_N"/>
</dbReference>
<evidence type="ECO:0000313" key="7">
    <source>
        <dbReference type="Proteomes" id="UP000887578"/>
    </source>
</evidence>
<keyword evidence="5" id="KW-1133">Transmembrane helix</keyword>
<dbReference type="InterPro" id="IPR016161">
    <property type="entry name" value="Ald_DH/histidinol_DH"/>
</dbReference>
<reference evidence="8" key="1">
    <citation type="submission" date="2022-11" db="UniProtKB">
        <authorList>
            <consortium name="WormBaseParasite"/>
        </authorList>
    </citation>
    <scope>IDENTIFICATION</scope>
</reference>
<dbReference type="InterPro" id="IPR032675">
    <property type="entry name" value="LRR_dom_sf"/>
</dbReference>
<keyword evidence="3" id="KW-0677">Repeat</keyword>
<proteinExistence type="inferred from homology"/>
<dbReference type="Proteomes" id="UP000887578">
    <property type="component" value="Unplaced"/>
</dbReference>
<dbReference type="InterPro" id="IPR012394">
    <property type="entry name" value="Aldehyde_DH_NAD(P)"/>
</dbReference>
<dbReference type="Pfam" id="PF00171">
    <property type="entry name" value="Aldedh"/>
    <property type="match status" value="1"/>
</dbReference>
<dbReference type="Gene3D" id="3.40.309.10">
    <property type="entry name" value="Aldehyde Dehydrogenase, Chain A, domain 2"/>
    <property type="match status" value="1"/>
</dbReference>
<dbReference type="Gene3D" id="3.80.10.10">
    <property type="entry name" value="Ribonuclease Inhibitor"/>
    <property type="match status" value="2"/>
</dbReference>
<feature type="transmembrane region" description="Helical" evidence="5">
    <location>
        <begin position="399"/>
        <end position="418"/>
    </location>
</feature>
<dbReference type="Gene3D" id="3.40.605.10">
    <property type="entry name" value="Aldehyde Dehydrogenase, Chain A, domain 1"/>
    <property type="match status" value="1"/>
</dbReference>
<keyword evidence="2" id="KW-0433">Leucine-rich repeat</keyword>
<feature type="domain" description="Aldehyde dehydrogenase" evidence="6">
    <location>
        <begin position="20"/>
        <end position="170"/>
    </location>
</feature>
<evidence type="ECO:0000256" key="3">
    <source>
        <dbReference type="ARBA" id="ARBA00022737"/>
    </source>
</evidence>
<evidence type="ECO:0000256" key="5">
    <source>
        <dbReference type="SAM" id="Phobius"/>
    </source>
</evidence>
<keyword evidence="7" id="KW-1185">Reference proteome</keyword>
<dbReference type="SMART" id="SM00369">
    <property type="entry name" value="LRR_TYP"/>
    <property type="match status" value="6"/>
</dbReference>
<dbReference type="PANTHER" id="PTHR43570">
    <property type="entry name" value="ALDEHYDE DEHYDROGENASE"/>
    <property type="match status" value="1"/>
</dbReference>
<dbReference type="PANTHER" id="PTHR43570:SF16">
    <property type="entry name" value="ALDEHYDE DEHYDROGENASE TYPE III, ISOFORM Q"/>
    <property type="match status" value="1"/>
</dbReference>
<sequence>MVWFYFLTFVISVVGLLLDTYILQAADSAYIQKDPLGVVQGGAKETTELRERFDHIFYNGNPAVGKIIRAATEYLTPVTLEFGGKNPVIIDKDADLQTFARVIIWGKSANAGQNCVSGDYVLNLHPKRDELVKHLSEAITEFYGANQKESPDYGQIINERHFVHVSELLEITYIHACGNHFWIKYILINGFMYRLKTLLLDRNTIHRFEPMTFAYVTVIEKISLQANKLSHIAPTTFNALDHLRVLMLANNSLTVFEKGALDGMKNLQQLNLRNNSLPVITNDTLYTLPILYAVDFSYNDISQIESGAFDKLVNLYWLDLSHNNISTLEDGTFKRKIANIIIDEQNLMYDKKLNWFVAYLVKNQVHTFFSPIPEPEKAEDDIALKEEEVNSKSSRNLRIYTIIGLTSFGILLLLILVIHSCCSKTRNVNLVTQIQDEPLSLKKFRPCKTSTLRHTIRN</sequence>
<name>A0A914Q0D7_9BILA</name>
<dbReference type="Pfam" id="PF13855">
    <property type="entry name" value="LRR_8"/>
    <property type="match status" value="2"/>
</dbReference>
<dbReference type="GO" id="GO:0005737">
    <property type="term" value="C:cytoplasm"/>
    <property type="evidence" value="ECO:0007669"/>
    <property type="project" value="TreeGrafter"/>
</dbReference>
<dbReference type="WBParaSite" id="PDA_v2.g24157.t1">
    <property type="protein sequence ID" value="PDA_v2.g24157.t1"/>
    <property type="gene ID" value="PDA_v2.g24157"/>
</dbReference>
<evidence type="ECO:0000259" key="6">
    <source>
        <dbReference type="Pfam" id="PF00171"/>
    </source>
</evidence>